<evidence type="ECO:0000256" key="3">
    <source>
        <dbReference type="ARBA" id="ARBA00022679"/>
    </source>
</evidence>
<gene>
    <name evidence="4" type="ORF">E4680_01920</name>
</gene>
<dbReference type="PANTHER" id="PTHR48043">
    <property type="entry name" value="EG:EG0003.4 PROTEIN-RELATED"/>
    <property type="match status" value="1"/>
</dbReference>
<evidence type="ECO:0000313" key="5">
    <source>
        <dbReference type="Proteomes" id="UP000297890"/>
    </source>
</evidence>
<name>A0A4Z0FB90_9GAMM</name>
<dbReference type="Pfam" id="PF00201">
    <property type="entry name" value="UDPGT"/>
    <property type="match status" value="1"/>
</dbReference>
<dbReference type="GO" id="GO:0008194">
    <property type="term" value="F:UDP-glycosyltransferase activity"/>
    <property type="evidence" value="ECO:0007669"/>
    <property type="project" value="InterPro"/>
</dbReference>
<evidence type="ECO:0000313" key="4">
    <source>
        <dbReference type="EMBL" id="TFZ83763.1"/>
    </source>
</evidence>
<dbReference type="Proteomes" id="UP000297890">
    <property type="component" value="Unassembled WGS sequence"/>
</dbReference>
<evidence type="ECO:0000256" key="1">
    <source>
        <dbReference type="ARBA" id="ARBA00009995"/>
    </source>
</evidence>
<accession>A0A4Z0FB90</accession>
<protein>
    <recommendedName>
        <fullName evidence="6">Glycosyl transferase</fullName>
    </recommendedName>
</protein>
<dbReference type="GO" id="GO:0016758">
    <property type="term" value="F:hexosyltransferase activity"/>
    <property type="evidence" value="ECO:0007669"/>
    <property type="project" value="InterPro"/>
</dbReference>
<dbReference type="Gene3D" id="3.40.50.2000">
    <property type="entry name" value="Glycogen Phosphorylase B"/>
    <property type="match status" value="2"/>
</dbReference>
<dbReference type="AlphaFoldDB" id="A0A4Z0FB90"/>
<keyword evidence="3" id="KW-0808">Transferase</keyword>
<keyword evidence="5" id="KW-1185">Reference proteome</keyword>
<keyword evidence="2" id="KW-0328">Glycosyltransferase</keyword>
<organism evidence="4 5">
    <name type="scientific">Candidatus Macondimonas diazotrophica</name>
    <dbReference type="NCBI Taxonomy" id="2305248"/>
    <lineage>
        <taxon>Bacteria</taxon>
        <taxon>Pseudomonadati</taxon>
        <taxon>Pseudomonadota</taxon>
        <taxon>Gammaproteobacteria</taxon>
        <taxon>Chromatiales</taxon>
        <taxon>Ectothiorhodospiraceae</taxon>
        <taxon>Candidatus Macondimonas</taxon>
    </lineage>
</organism>
<proteinExistence type="inferred from homology"/>
<dbReference type="InterPro" id="IPR050271">
    <property type="entry name" value="UDP-glycosyltransferase"/>
</dbReference>
<reference evidence="4 5" key="1">
    <citation type="journal article" date="2019" name="ISME J.">
        <title>Candidatus Macondimonas diazotrophica, a novel gammaproteobacterial genus dominating crude-oil-contaminated coastal sediments.</title>
        <authorList>
            <person name="Karthikeyan S."/>
            <person name="Konstantinidis K."/>
        </authorList>
    </citation>
    <scope>NUCLEOTIDE SEQUENCE [LARGE SCALE GENOMIC DNA]</scope>
    <source>
        <strain evidence="4 5">KTK01</strain>
    </source>
</reference>
<dbReference type="NCBIfam" id="TIGR01426">
    <property type="entry name" value="MGT"/>
    <property type="match status" value="1"/>
</dbReference>
<dbReference type="PANTHER" id="PTHR48043:SF145">
    <property type="entry name" value="FI06409P-RELATED"/>
    <property type="match status" value="1"/>
</dbReference>
<dbReference type="CDD" id="cd03784">
    <property type="entry name" value="GT1_Gtf-like"/>
    <property type="match status" value="1"/>
</dbReference>
<dbReference type="EMBL" id="SRIO01000002">
    <property type="protein sequence ID" value="TFZ83763.1"/>
    <property type="molecule type" value="Genomic_DNA"/>
</dbReference>
<dbReference type="SUPFAM" id="SSF53756">
    <property type="entry name" value="UDP-Glycosyltransferase/glycogen phosphorylase"/>
    <property type="match status" value="1"/>
</dbReference>
<dbReference type="OrthoDB" id="9805366at2"/>
<evidence type="ECO:0000256" key="2">
    <source>
        <dbReference type="ARBA" id="ARBA00022676"/>
    </source>
</evidence>
<evidence type="ECO:0008006" key="6">
    <source>
        <dbReference type="Google" id="ProtNLM"/>
    </source>
</evidence>
<comment type="similarity">
    <text evidence="1">Belongs to the UDP-glycosyltransferase family.</text>
</comment>
<dbReference type="InterPro" id="IPR002213">
    <property type="entry name" value="UDP_glucos_trans"/>
</dbReference>
<sequence length="413" mass="45722">MSTAVLFNLPGAAGHINPTVGLVSELIARGERVIYYAGEDSRLQFEALGATFRTYHPFFEYQHSAEVATSLGAATFMMLDHAERALTGLVEVMEKDKPDYILYDSCCMFGKYLAKRLGVPGICLVTTIVSSPLLLMSDPALLMKVARDITMMTPQVLRTRRRVINLLKSVGVKYRNLIHHGFDIFINEGDLNLVFLGPASQPMPKMLKKHYVLVGASIPEGRDPAMDLPANWGGRTPLVYVSLGTVHNAKQDFYLKCFKALADLPCKVVMSVGKNTDIAALGPIPANFLVRNRVPQLDILKRAQVFVSHGGMNSINESTYFGVPLVMVPQQFEQAFNARRIRKQGAGLMIKPEHLTVENLRAAVNDILTHEHYQRNASRLSRQIRALGGHVGAADEILRFTHGDARPSLRKTA</sequence>
<dbReference type="RefSeq" id="WP_135280690.1">
    <property type="nucleotide sequence ID" value="NZ_SRIO01000002.1"/>
</dbReference>
<dbReference type="InterPro" id="IPR006326">
    <property type="entry name" value="UDPGT_MGT-like"/>
</dbReference>
<comment type="caution">
    <text evidence="4">The sequence shown here is derived from an EMBL/GenBank/DDBJ whole genome shotgun (WGS) entry which is preliminary data.</text>
</comment>
<dbReference type="FunFam" id="3.40.50.2000:FF:000072">
    <property type="entry name" value="Glycosyl transferase"/>
    <property type="match status" value="1"/>
</dbReference>